<sequence length="77" mass="9215">MLKKHYVAVEYTEDTDGIIIPTEIRWNDGRHWAISKVLHTCFASHHEFEGIRYTIKIGRAEKYLYRDGQRWYVDCSP</sequence>
<dbReference type="EMBL" id="FWXW01000004">
    <property type="protein sequence ID" value="SMC61809.1"/>
    <property type="molecule type" value="Genomic_DNA"/>
</dbReference>
<keyword evidence="2" id="KW-1185">Reference proteome</keyword>
<evidence type="ECO:0000313" key="2">
    <source>
        <dbReference type="Proteomes" id="UP000192790"/>
    </source>
</evidence>
<protein>
    <submittedName>
        <fullName evidence="1">Uncharacterized protein</fullName>
    </submittedName>
</protein>
<accession>A0A1W2AM47</accession>
<dbReference type="STRING" id="1122930.SAMN02745168_1832"/>
<dbReference type="Proteomes" id="UP000192790">
    <property type="component" value="Unassembled WGS sequence"/>
</dbReference>
<evidence type="ECO:0000313" key="1">
    <source>
        <dbReference type="EMBL" id="SMC61809.1"/>
    </source>
</evidence>
<reference evidence="1 2" key="1">
    <citation type="submission" date="2017-04" db="EMBL/GenBank/DDBJ databases">
        <authorList>
            <person name="Afonso C.L."/>
            <person name="Miller P.J."/>
            <person name="Scott M.A."/>
            <person name="Spackman E."/>
            <person name="Goraichik I."/>
            <person name="Dimitrov K.M."/>
            <person name="Suarez D.L."/>
            <person name="Swayne D.E."/>
        </authorList>
    </citation>
    <scope>NUCLEOTIDE SEQUENCE [LARGE SCALE GENOMIC DNA]</scope>
    <source>
        <strain evidence="1 2">DSM 12816</strain>
    </source>
</reference>
<name>A0A1W2AM47_9FIRM</name>
<proteinExistence type="predicted"/>
<dbReference type="AlphaFoldDB" id="A0A1W2AM47"/>
<organism evidence="1 2">
    <name type="scientific">Papillibacter cinnamivorans DSM 12816</name>
    <dbReference type="NCBI Taxonomy" id="1122930"/>
    <lineage>
        <taxon>Bacteria</taxon>
        <taxon>Bacillati</taxon>
        <taxon>Bacillota</taxon>
        <taxon>Clostridia</taxon>
        <taxon>Eubacteriales</taxon>
        <taxon>Oscillospiraceae</taxon>
        <taxon>Papillibacter</taxon>
    </lineage>
</organism>
<gene>
    <name evidence="1" type="ORF">SAMN02745168_1832</name>
</gene>